<evidence type="ECO:0000313" key="3">
    <source>
        <dbReference type="Proteomes" id="UP000654075"/>
    </source>
</evidence>
<dbReference type="EMBL" id="CAJNNV010011966">
    <property type="protein sequence ID" value="CAE8600244.1"/>
    <property type="molecule type" value="Genomic_DNA"/>
</dbReference>
<dbReference type="AlphaFoldDB" id="A0A813EPE5"/>
<evidence type="ECO:0000256" key="1">
    <source>
        <dbReference type="SAM" id="MobiDB-lite"/>
    </source>
</evidence>
<dbReference type="Gene3D" id="1.20.58.2220">
    <property type="entry name" value="Formin, FH2 domain"/>
    <property type="match status" value="1"/>
</dbReference>
<name>A0A813EPE5_POLGL</name>
<proteinExistence type="predicted"/>
<dbReference type="Proteomes" id="UP000654075">
    <property type="component" value="Unassembled WGS sequence"/>
</dbReference>
<accession>A0A813EPE5</accession>
<evidence type="ECO:0000313" key="2">
    <source>
        <dbReference type="EMBL" id="CAE8600244.1"/>
    </source>
</evidence>
<dbReference type="InterPro" id="IPR042201">
    <property type="entry name" value="FH2_Formin_sf"/>
</dbReference>
<feature type="compositionally biased region" description="Low complexity" evidence="1">
    <location>
        <begin position="175"/>
        <end position="196"/>
    </location>
</feature>
<sequence length="670" mass="70782">MREVVLGVSMTRSEVGMARKKIKEVDHGFDDLFECTVAGRPGEGRSDSLVCLDCVSYAQSYQGDCPSGMTPLRPTCHEPRRAGLDLECFGPRGFCPVWGHSDLDEDSLRSFVLNMPGPSVPFTLRAPRVLWLQQEAAAASTASASSAGADMTLLVFFPLLPMSPPPARLLPHGPPCAAATAASSSSTGAGEPDAAAAAEAGGPSAFWINRDLLLSTGVLASAAATASSSSTGAAEPVAAEAGVAPAFWMNRDLLLGAGVLASAAAPASDALAAAPAEDISPSPVWVGRDFPLWSMMLAEQRRRRSQEEDIEDASMFQHPDLRAPAGGSALHPPFPSKRAGPLLKDLATFGVFKNRKDSEESNCLPERPVVGEVDSGRVADVTEAKVVTDKTSKLHIVAFRRSNLQLSWDIAAVANRCGVCLFLLFVDVGMQCYVRLTFLLTLTRAFVDASSLSLQLQKRHGRLARWLAERFGECYRLDSEMATLGPCCPGPLETLRRLAEDSSELASSLEAAMASAISEASALLEYFGERRRHSSSVTGAGPKAKTTAANAEDDEALERFFVTLREFSTSLEACWKEVLEQPRRLRIDSIALPAGSPAAPAAGGTGGRREESSHGAAPERSANSAEAREDVSSGARGSLKVGQGNLGALAGEAVAAARRRSRVAAPPARP</sequence>
<keyword evidence="3" id="KW-1185">Reference proteome</keyword>
<protein>
    <submittedName>
        <fullName evidence="2">Uncharacterized protein</fullName>
    </submittedName>
</protein>
<comment type="caution">
    <text evidence="2">The sequence shown here is derived from an EMBL/GenBank/DDBJ whole genome shotgun (WGS) entry which is preliminary data.</text>
</comment>
<organism evidence="2 3">
    <name type="scientific">Polarella glacialis</name>
    <name type="common">Dinoflagellate</name>
    <dbReference type="NCBI Taxonomy" id="89957"/>
    <lineage>
        <taxon>Eukaryota</taxon>
        <taxon>Sar</taxon>
        <taxon>Alveolata</taxon>
        <taxon>Dinophyceae</taxon>
        <taxon>Suessiales</taxon>
        <taxon>Suessiaceae</taxon>
        <taxon>Polarella</taxon>
    </lineage>
</organism>
<gene>
    <name evidence="2" type="ORF">PGLA1383_LOCUS18577</name>
</gene>
<feature type="non-terminal residue" evidence="2">
    <location>
        <position position="1"/>
    </location>
</feature>
<feature type="region of interest" description="Disordered" evidence="1">
    <location>
        <begin position="594"/>
        <end position="643"/>
    </location>
</feature>
<reference evidence="2" key="1">
    <citation type="submission" date="2021-02" db="EMBL/GenBank/DDBJ databases">
        <authorList>
            <person name="Dougan E. K."/>
            <person name="Rhodes N."/>
            <person name="Thang M."/>
            <person name="Chan C."/>
        </authorList>
    </citation>
    <scope>NUCLEOTIDE SEQUENCE</scope>
</reference>
<feature type="region of interest" description="Disordered" evidence="1">
    <location>
        <begin position="174"/>
        <end position="196"/>
    </location>
</feature>